<dbReference type="Gene3D" id="2.70.70.10">
    <property type="entry name" value="Glucose Permease (Domain IIA)"/>
    <property type="match status" value="1"/>
</dbReference>
<dbReference type="CDD" id="cd12797">
    <property type="entry name" value="M23_peptidase"/>
    <property type="match status" value="1"/>
</dbReference>
<dbReference type="Proteomes" id="UP000256650">
    <property type="component" value="Unassembled WGS sequence"/>
</dbReference>
<evidence type="ECO:0000256" key="3">
    <source>
        <dbReference type="SAM" id="Phobius"/>
    </source>
</evidence>
<protein>
    <submittedName>
        <fullName evidence="5">Peptidase</fullName>
    </submittedName>
</protein>
<keyword evidence="1" id="KW-0732">Signal</keyword>
<dbReference type="PANTHER" id="PTHR21666:SF289">
    <property type="entry name" value="L-ALA--D-GLU ENDOPEPTIDASE"/>
    <property type="match status" value="1"/>
</dbReference>
<dbReference type="GeneID" id="82535756"/>
<evidence type="ECO:0000313" key="5">
    <source>
        <dbReference type="EMBL" id="RDU62710.1"/>
    </source>
</evidence>
<evidence type="ECO:0000256" key="2">
    <source>
        <dbReference type="SAM" id="Coils"/>
    </source>
</evidence>
<proteinExistence type="predicted"/>
<reference evidence="5 6" key="1">
    <citation type="submission" date="2018-04" db="EMBL/GenBank/DDBJ databases">
        <title>Novel Campyloabacter and Helicobacter Species and Strains.</title>
        <authorList>
            <person name="Mannion A.J."/>
            <person name="Shen Z."/>
            <person name="Fox J.G."/>
        </authorList>
    </citation>
    <scope>NUCLEOTIDE SEQUENCE [LARGE SCALE GENOMIC DNA]</scope>
    <source>
        <strain evidence="5 6">MIT 99-5101</strain>
    </source>
</reference>
<feature type="transmembrane region" description="Helical" evidence="3">
    <location>
        <begin position="27"/>
        <end position="50"/>
    </location>
</feature>
<dbReference type="OrthoDB" id="9815245at2"/>
<sequence length="311" mass="35735">MKNRFVVTITDVNGSKQYNIHQYMKQIMLYIILLVVVIFFFSFISIRLLLKEVEQIEIKRDLMQQEYLKINEKNEQLRALVDEKTEELVKVSDRIEDLEGIVGLSDQIIEAPQDLSLIERVDLARITGAQKAFVMQLIPNGVPLRGSYRITSEWGARVNPVLQRTQPHNGIDFGIPVGTPIYAPADGVADFTNNGYNGGYGIMVKLEHSFGFKTFYAHLSKIVVNKGDFVQRGQLIAYSGNSGRSTGPHLHYEIRYLSRDLNPRPFIEWTMRDYTQIFEKEKNIKWQSLLTMINKLVEIQATPALSHKEQK</sequence>
<feature type="coiled-coil region" evidence="2">
    <location>
        <begin position="46"/>
        <end position="101"/>
    </location>
</feature>
<keyword evidence="3" id="KW-1133">Transmembrane helix</keyword>
<keyword evidence="3" id="KW-0472">Membrane</keyword>
<comment type="caution">
    <text evidence="5">The sequence shown here is derived from an EMBL/GenBank/DDBJ whole genome shotgun (WGS) entry which is preliminary data.</text>
</comment>
<evidence type="ECO:0000256" key="1">
    <source>
        <dbReference type="ARBA" id="ARBA00022729"/>
    </source>
</evidence>
<dbReference type="InterPro" id="IPR011055">
    <property type="entry name" value="Dup_hybrid_motif"/>
</dbReference>
<name>A0A3D8ICA7_9HELI</name>
<dbReference type="PANTHER" id="PTHR21666">
    <property type="entry name" value="PEPTIDASE-RELATED"/>
    <property type="match status" value="1"/>
</dbReference>
<gene>
    <name evidence="5" type="ORF">CQA43_05570</name>
</gene>
<feature type="domain" description="M23ase beta-sheet core" evidence="4">
    <location>
        <begin position="167"/>
        <end position="263"/>
    </location>
</feature>
<dbReference type="AlphaFoldDB" id="A0A3D8ICA7"/>
<dbReference type="InterPro" id="IPR016047">
    <property type="entry name" value="M23ase_b-sheet_dom"/>
</dbReference>
<accession>A0A3D8ICA7</accession>
<dbReference type="SUPFAM" id="SSF51261">
    <property type="entry name" value="Duplicated hybrid motif"/>
    <property type="match status" value="1"/>
</dbReference>
<organism evidence="5 6">
    <name type="scientific">Helicobacter ganmani</name>
    <dbReference type="NCBI Taxonomy" id="60246"/>
    <lineage>
        <taxon>Bacteria</taxon>
        <taxon>Pseudomonadati</taxon>
        <taxon>Campylobacterota</taxon>
        <taxon>Epsilonproteobacteria</taxon>
        <taxon>Campylobacterales</taxon>
        <taxon>Helicobacteraceae</taxon>
        <taxon>Helicobacter</taxon>
    </lineage>
</organism>
<dbReference type="GO" id="GO:0004222">
    <property type="term" value="F:metalloendopeptidase activity"/>
    <property type="evidence" value="ECO:0007669"/>
    <property type="project" value="TreeGrafter"/>
</dbReference>
<dbReference type="InterPro" id="IPR050570">
    <property type="entry name" value="Cell_wall_metabolism_enzyme"/>
</dbReference>
<keyword evidence="3" id="KW-0812">Transmembrane</keyword>
<evidence type="ECO:0000313" key="6">
    <source>
        <dbReference type="Proteomes" id="UP000256650"/>
    </source>
</evidence>
<keyword evidence="6" id="KW-1185">Reference proteome</keyword>
<dbReference type="EMBL" id="NXLS01000005">
    <property type="protein sequence ID" value="RDU62710.1"/>
    <property type="molecule type" value="Genomic_DNA"/>
</dbReference>
<keyword evidence="2" id="KW-0175">Coiled coil</keyword>
<dbReference type="Pfam" id="PF01551">
    <property type="entry name" value="Peptidase_M23"/>
    <property type="match status" value="1"/>
</dbReference>
<evidence type="ECO:0000259" key="4">
    <source>
        <dbReference type="Pfam" id="PF01551"/>
    </source>
</evidence>
<dbReference type="RefSeq" id="WP_115551636.1">
    <property type="nucleotide sequence ID" value="NZ_CAONBV010000039.1"/>
</dbReference>
<dbReference type="FunFam" id="2.70.70.10:FF:000006">
    <property type="entry name" value="M23 family peptidase"/>
    <property type="match status" value="1"/>
</dbReference>